<dbReference type="KEGG" id="cke:B5M06_09770"/>
<accession>A0A1V3TKA3</accession>
<evidence type="ECO:0000313" key="7">
    <source>
        <dbReference type="Proteomes" id="UP000242792"/>
    </source>
</evidence>
<protein>
    <submittedName>
        <fullName evidence="4">BMP family ABC transporter substrate-binding protein</fullName>
    </submittedName>
</protein>
<feature type="signal peptide" evidence="2">
    <location>
        <begin position="1"/>
        <end position="25"/>
    </location>
</feature>
<keyword evidence="1 2" id="KW-0732">Signal</keyword>
<feature type="domain" description="ABC transporter substrate-binding protein PnrA-like" evidence="3">
    <location>
        <begin position="52"/>
        <end position="330"/>
    </location>
</feature>
<dbReference type="Proteomes" id="UP000242792">
    <property type="component" value="Chromosome"/>
</dbReference>
<dbReference type="OrthoDB" id="9769871at2"/>
<dbReference type="Pfam" id="PF02608">
    <property type="entry name" value="Bmp"/>
    <property type="match status" value="1"/>
</dbReference>
<feature type="chain" id="PRO_5033727911" evidence="2">
    <location>
        <begin position="26"/>
        <end position="385"/>
    </location>
</feature>
<dbReference type="Proteomes" id="UP000053300">
    <property type="component" value="Unassembled WGS sequence"/>
</dbReference>
<sequence>MSKLHKRTVLKMVALSAISIATLSACGKKEEAAPAPAAVPAAEAPAAADPLKIGFVYVSPIGDGGWTYQHDLGRKAVQDKFGDKVETTFVESVAEGPDAERVMRDLAAQGNKLLFATSFGYQEFVQKAAADLPEVNFQHATGYKQAPNSATYDTKTFEGAYLAGIVAGGMTKTKTIGVVASVPIPEVVRNINSFVLGAQSVDPDIKAKVVWVNEWFSPPKEAEAATSLINGGVDVLYQNTNSPAVMKTAEERGVYAFGKDGDMSAFGPKAHLGSAVIDWSPYYIKVTEDALNGKVENGQNFWWGVKEGAIDLVKISEEVPQEIKDKVAQVRQGLKDGTFQIWKGPIKDNKGNELLADGQVADLPFITSIKFYVDGVEGNVPGTGN</sequence>
<dbReference type="GeneID" id="83039609"/>
<name>A0A0W7YW11_9BURK</name>
<dbReference type="PANTHER" id="PTHR43208">
    <property type="entry name" value="ABC TRANSPORTER SUBSTRATE-BINDING PROTEIN"/>
    <property type="match status" value="1"/>
</dbReference>
<dbReference type="STRING" id="225992.B5M06_09770"/>
<reference evidence="5 6" key="1">
    <citation type="submission" date="2015-12" db="EMBL/GenBank/DDBJ databases">
        <title>Complete genome sequence of a multi-drug resistant strain Acidovorax sp. 12322-1.</title>
        <authorList>
            <person name="Ming D."/>
            <person name="Wang M."/>
            <person name="Hu S."/>
            <person name="Zhou Y."/>
            <person name="Jiang T."/>
        </authorList>
    </citation>
    <scope>NUCLEOTIDE SEQUENCE [LARGE SCALE GENOMIC DNA]</scope>
    <source>
        <strain evidence="5 6">12322-1</strain>
    </source>
</reference>
<dbReference type="EMBL" id="CP020121">
    <property type="protein sequence ID" value="AQZ98492.1"/>
    <property type="molecule type" value="Genomic_DNA"/>
</dbReference>
<dbReference type="GO" id="GO:0005886">
    <property type="term" value="C:plasma membrane"/>
    <property type="evidence" value="ECO:0007669"/>
    <property type="project" value="InterPro"/>
</dbReference>
<dbReference type="CDD" id="cd19963">
    <property type="entry name" value="PBP1_BMP-like"/>
    <property type="match status" value="1"/>
</dbReference>
<dbReference type="InterPro" id="IPR052910">
    <property type="entry name" value="ABC-Purine-Binding"/>
</dbReference>
<evidence type="ECO:0000313" key="5">
    <source>
        <dbReference type="EMBL" id="KUF39213.1"/>
    </source>
</evidence>
<proteinExistence type="predicted"/>
<dbReference type="EMBL" id="LPXH01000037">
    <property type="protein sequence ID" value="KUF39213.1"/>
    <property type="molecule type" value="Genomic_DNA"/>
</dbReference>
<evidence type="ECO:0000313" key="6">
    <source>
        <dbReference type="Proteomes" id="UP000053300"/>
    </source>
</evidence>
<gene>
    <name evidence="5" type="ORF">AS359_01365</name>
    <name evidence="4" type="ORF">B5M06_09770</name>
</gene>
<organism evidence="5 6">
    <name type="scientific">Comamonas kerstersii</name>
    <dbReference type="NCBI Taxonomy" id="225992"/>
    <lineage>
        <taxon>Bacteria</taxon>
        <taxon>Pseudomonadati</taxon>
        <taxon>Pseudomonadota</taxon>
        <taxon>Betaproteobacteria</taxon>
        <taxon>Burkholderiales</taxon>
        <taxon>Comamonadaceae</taxon>
        <taxon>Comamonas</taxon>
    </lineage>
</organism>
<dbReference type="PANTHER" id="PTHR43208:SF1">
    <property type="entry name" value="ABC TRANSPORTER SUBSTRATE-BINDING PROTEIN"/>
    <property type="match status" value="1"/>
</dbReference>
<accession>A0A1V0BF52</accession>
<reference evidence="4 7" key="2">
    <citation type="submission" date="2017-03" db="EMBL/GenBank/DDBJ databases">
        <title>Rapid Whole Genome Sequencing of Comamonas kerstersii Causing Continuous ambulatory Peritoneal Dialysis-Associated Peritonitis.</title>
        <authorList>
            <person name="Zheng B."/>
        </authorList>
    </citation>
    <scope>NUCLEOTIDE SEQUENCE [LARGE SCALE GENOMIC DNA]</scope>
    <source>
        <strain evidence="4 7">8943</strain>
    </source>
</reference>
<dbReference type="PROSITE" id="PS51257">
    <property type="entry name" value="PROKAR_LIPOPROTEIN"/>
    <property type="match status" value="1"/>
</dbReference>
<evidence type="ECO:0000256" key="1">
    <source>
        <dbReference type="ARBA" id="ARBA00022729"/>
    </source>
</evidence>
<dbReference type="RefSeq" id="WP_054066106.1">
    <property type="nucleotide sequence ID" value="NZ_CAUCIF010000001.1"/>
</dbReference>
<accession>A0A0W7YW11</accession>
<dbReference type="AlphaFoldDB" id="A0A0W7YW11"/>
<evidence type="ECO:0000256" key="2">
    <source>
        <dbReference type="SAM" id="SignalP"/>
    </source>
</evidence>
<dbReference type="Gene3D" id="3.40.50.2300">
    <property type="match status" value="2"/>
</dbReference>
<dbReference type="InterPro" id="IPR003760">
    <property type="entry name" value="PnrA-like"/>
</dbReference>
<keyword evidence="6" id="KW-1185">Reference proteome</keyword>
<evidence type="ECO:0000313" key="4">
    <source>
        <dbReference type="EMBL" id="AQZ98492.1"/>
    </source>
</evidence>
<evidence type="ECO:0000259" key="3">
    <source>
        <dbReference type="Pfam" id="PF02608"/>
    </source>
</evidence>